<accession>A0A1W1ZJF1</accession>
<dbReference type="STRING" id="1122930.SAMN02745168_1165"/>
<dbReference type="GO" id="GO:0015937">
    <property type="term" value="P:coenzyme A biosynthetic process"/>
    <property type="evidence" value="ECO:0007669"/>
    <property type="project" value="InterPro"/>
</dbReference>
<dbReference type="GO" id="GO:0004632">
    <property type="term" value="F:phosphopantothenate--cysteine ligase activity"/>
    <property type="evidence" value="ECO:0007669"/>
    <property type="project" value="InterPro"/>
</dbReference>
<dbReference type="PANTHER" id="PTHR14359">
    <property type="entry name" value="HOMO-OLIGOMERIC FLAVIN CONTAINING CYS DECARBOXYLASE FAMILY"/>
    <property type="match status" value="1"/>
</dbReference>
<organism evidence="2 3">
    <name type="scientific">Papillibacter cinnamivorans DSM 12816</name>
    <dbReference type="NCBI Taxonomy" id="1122930"/>
    <lineage>
        <taxon>Bacteria</taxon>
        <taxon>Bacillati</taxon>
        <taxon>Bacillota</taxon>
        <taxon>Clostridia</taxon>
        <taxon>Eubacteriales</taxon>
        <taxon>Oscillospiraceae</taxon>
        <taxon>Papillibacter</taxon>
    </lineage>
</organism>
<dbReference type="PANTHER" id="PTHR14359:SF6">
    <property type="entry name" value="PHOSPHOPANTOTHENOYLCYSTEINE DECARBOXYLASE"/>
    <property type="match status" value="1"/>
</dbReference>
<protein>
    <submittedName>
        <fullName evidence="2">Phosphopantothenoylcysteine decarboxylase</fullName>
    </submittedName>
</protein>
<evidence type="ECO:0000313" key="3">
    <source>
        <dbReference type="Proteomes" id="UP000192790"/>
    </source>
</evidence>
<dbReference type="SUPFAM" id="SSF52507">
    <property type="entry name" value="Homo-oligomeric flavin-containing Cys decarboxylases, HFCD"/>
    <property type="match status" value="1"/>
</dbReference>
<dbReference type="OrthoDB" id="9802554at2"/>
<keyword evidence="3" id="KW-1185">Reference proteome</keyword>
<dbReference type="InterPro" id="IPR003382">
    <property type="entry name" value="Flavoprotein"/>
</dbReference>
<dbReference type="GO" id="GO:0010181">
    <property type="term" value="F:FMN binding"/>
    <property type="evidence" value="ECO:0007669"/>
    <property type="project" value="InterPro"/>
</dbReference>
<dbReference type="Gene3D" id="3.40.50.1950">
    <property type="entry name" value="Flavin prenyltransferase-like"/>
    <property type="match status" value="1"/>
</dbReference>
<dbReference type="NCBIfam" id="TIGR00521">
    <property type="entry name" value="coaBC_dfp"/>
    <property type="match status" value="1"/>
</dbReference>
<dbReference type="InterPro" id="IPR036551">
    <property type="entry name" value="Flavin_trans-like"/>
</dbReference>
<dbReference type="GO" id="GO:0004633">
    <property type="term" value="F:phosphopantothenoylcysteine decarboxylase activity"/>
    <property type="evidence" value="ECO:0007669"/>
    <property type="project" value="InterPro"/>
</dbReference>
<dbReference type="Proteomes" id="UP000192790">
    <property type="component" value="Unassembled WGS sequence"/>
</dbReference>
<proteinExistence type="predicted"/>
<name>A0A1W1ZJF1_9FIRM</name>
<evidence type="ECO:0000259" key="1">
    <source>
        <dbReference type="Pfam" id="PF02441"/>
    </source>
</evidence>
<gene>
    <name evidence="2" type="ORF">SAMN02745168_1165</name>
</gene>
<dbReference type="GO" id="GO:0015941">
    <property type="term" value="P:pantothenate catabolic process"/>
    <property type="evidence" value="ECO:0007669"/>
    <property type="project" value="InterPro"/>
</dbReference>
<sequence length="179" mass="19223">MKHLLLGVTGSIAAYKAADIAHAFYKQGVDVEVIMTEGATKLIAPLTFRSLTKHRAYTDVFDENYPDDVEHIALAQKADAVLIAPATANIIGKLASGIADDMLTTTVLAVKGKPIYIAPAMNTNMWENPIVQDNIAKLRRFGFRFIEPKESILACGAVGKGALADPSEIVKAVLDGENN</sequence>
<dbReference type="EMBL" id="FWXW01000002">
    <property type="protein sequence ID" value="SMC48526.1"/>
    <property type="molecule type" value="Genomic_DNA"/>
</dbReference>
<dbReference type="AlphaFoldDB" id="A0A1W1ZJF1"/>
<dbReference type="InterPro" id="IPR005252">
    <property type="entry name" value="CoaBC"/>
</dbReference>
<dbReference type="Pfam" id="PF02441">
    <property type="entry name" value="Flavoprotein"/>
    <property type="match status" value="1"/>
</dbReference>
<reference evidence="2 3" key="1">
    <citation type="submission" date="2017-04" db="EMBL/GenBank/DDBJ databases">
        <authorList>
            <person name="Afonso C.L."/>
            <person name="Miller P.J."/>
            <person name="Scott M.A."/>
            <person name="Spackman E."/>
            <person name="Goraichik I."/>
            <person name="Dimitrov K.M."/>
            <person name="Suarez D.L."/>
            <person name="Swayne D.E."/>
        </authorList>
    </citation>
    <scope>NUCLEOTIDE SEQUENCE [LARGE SCALE GENOMIC DNA]</scope>
    <source>
        <strain evidence="2 3">DSM 12816</strain>
    </source>
</reference>
<feature type="domain" description="Flavoprotein" evidence="1">
    <location>
        <begin position="2"/>
        <end position="175"/>
    </location>
</feature>
<dbReference type="GO" id="GO:0071513">
    <property type="term" value="C:phosphopantothenoylcysteine decarboxylase complex"/>
    <property type="evidence" value="ECO:0007669"/>
    <property type="project" value="TreeGrafter"/>
</dbReference>
<dbReference type="RefSeq" id="WP_084233791.1">
    <property type="nucleotide sequence ID" value="NZ_FWXW01000002.1"/>
</dbReference>
<evidence type="ECO:0000313" key="2">
    <source>
        <dbReference type="EMBL" id="SMC48526.1"/>
    </source>
</evidence>